<feature type="compositionally biased region" description="Basic and acidic residues" evidence="1">
    <location>
        <begin position="10"/>
        <end position="27"/>
    </location>
</feature>
<dbReference type="Proteomes" id="UP000324222">
    <property type="component" value="Unassembled WGS sequence"/>
</dbReference>
<reference evidence="2 3" key="1">
    <citation type="submission" date="2019-05" db="EMBL/GenBank/DDBJ databases">
        <title>Another draft genome of Portunus trituberculatus and its Hox gene families provides insights of decapod evolution.</title>
        <authorList>
            <person name="Jeong J.-H."/>
            <person name="Song I."/>
            <person name="Kim S."/>
            <person name="Choi T."/>
            <person name="Kim D."/>
            <person name="Ryu S."/>
            <person name="Kim W."/>
        </authorList>
    </citation>
    <scope>NUCLEOTIDE SEQUENCE [LARGE SCALE GENOMIC DNA]</scope>
    <source>
        <tissue evidence="2">Muscle</tissue>
    </source>
</reference>
<accession>A0A5B7IGM5</accession>
<dbReference type="EMBL" id="VSRR010062888">
    <property type="protein sequence ID" value="MPC83590.1"/>
    <property type="molecule type" value="Genomic_DNA"/>
</dbReference>
<proteinExistence type="predicted"/>
<dbReference type="AlphaFoldDB" id="A0A5B7IGM5"/>
<protein>
    <submittedName>
        <fullName evidence="2">Uncharacterized protein</fullName>
    </submittedName>
</protein>
<evidence type="ECO:0000313" key="2">
    <source>
        <dbReference type="EMBL" id="MPC83590.1"/>
    </source>
</evidence>
<evidence type="ECO:0000256" key="1">
    <source>
        <dbReference type="SAM" id="MobiDB-lite"/>
    </source>
</evidence>
<evidence type="ECO:0000313" key="3">
    <source>
        <dbReference type="Proteomes" id="UP000324222"/>
    </source>
</evidence>
<feature type="region of interest" description="Disordered" evidence="1">
    <location>
        <begin position="1"/>
        <end position="65"/>
    </location>
</feature>
<sequence length="77" mass="8139">MCGCGKGVWGRREATGDKGAEGREGNSGDKASYQAVSHRHQQCGAGMATPRAPQAVTNHTRRPRPQAMICGRMAGQT</sequence>
<comment type="caution">
    <text evidence="2">The sequence shown here is derived from an EMBL/GenBank/DDBJ whole genome shotgun (WGS) entry which is preliminary data.</text>
</comment>
<name>A0A5B7IGM5_PORTR</name>
<gene>
    <name evidence="2" type="ORF">E2C01_078302</name>
</gene>
<organism evidence="2 3">
    <name type="scientific">Portunus trituberculatus</name>
    <name type="common">Swimming crab</name>
    <name type="synonym">Neptunus trituberculatus</name>
    <dbReference type="NCBI Taxonomy" id="210409"/>
    <lineage>
        <taxon>Eukaryota</taxon>
        <taxon>Metazoa</taxon>
        <taxon>Ecdysozoa</taxon>
        <taxon>Arthropoda</taxon>
        <taxon>Crustacea</taxon>
        <taxon>Multicrustacea</taxon>
        <taxon>Malacostraca</taxon>
        <taxon>Eumalacostraca</taxon>
        <taxon>Eucarida</taxon>
        <taxon>Decapoda</taxon>
        <taxon>Pleocyemata</taxon>
        <taxon>Brachyura</taxon>
        <taxon>Eubrachyura</taxon>
        <taxon>Portunoidea</taxon>
        <taxon>Portunidae</taxon>
        <taxon>Portuninae</taxon>
        <taxon>Portunus</taxon>
    </lineage>
</organism>
<keyword evidence="3" id="KW-1185">Reference proteome</keyword>